<reference evidence="2 3" key="1">
    <citation type="journal article" date="2012" name="Eukaryot. Cell">
        <title>Genome sequence of the Trichosporon asahii environmental strain CBS 8904.</title>
        <authorList>
            <person name="Yang R.Y."/>
            <person name="Li H.T."/>
            <person name="Zhu H."/>
            <person name="Zhou G.P."/>
            <person name="Wang M."/>
            <person name="Wang L."/>
        </authorList>
    </citation>
    <scope>NUCLEOTIDE SEQUENCE [LARGE SCALE GENOMIC DNA]</scope>
    <source>
        <strain evidence="2 3">CBS 8904</strain>
    </source>
</reference>
<proteinExistence type="predicted"/>
<accession>K1VQ55</accession>
<dbReference type="AlphaFoldDB" id="K1VQ55"/>
<comment type="caution">
    <text evidence="2">The sequence shown here is derived from an EMBL/GenBank/DDBJ whole genome shotgun (WGS) entry which is preliminary data.</text>
</comment>
<evidence type="ECO:0000256" key="1">
    <source>
        <dbReference type="SAM" id="MobiDB-lite"/>
    </source>
</evidence>
<dbReference type="EMBL" id="AMBO01000277">
    <property type="protein sequence ID" value="EKD02736.1"/>
    <property type="molecule type" value="Genomic_DNA"/>
</dbReference>
<keyword evidence="3" id="KW-1185">Reference proteome</keyword>
<evidence type="ECO:0000313" key="2">
    <source>
        <dbReference type="EMBL" id="EKD02736.1"/>
    </source>
</evidence>
<protein>
    <submittedName>
        <fullName evidence="2">Uncharacterized protein</fullName>
    </submittedName>
</protein>
<organism evidence="2 3">
    <name type="scientific">Trichosporon asahii var. asahii (strain CBS 8904)</name>
    <name type="common">Yeast</name>
    <dbReference type="NCBI Taxonomy" id="1220162"/>
    <lineage>
        <taxon>Eukaryota</taxon>
        <taxon>Fungi</taxon>
        <taxon>Dikarya</taxon>
        <taxon>Basidiomycota</taxon>
        <taxon>Agaricomycotina</taxon>
        <taxon>Tremellomycetes</taxon>
        <taxon>Trichosporonales</taxon>
        <taxon>Trichosporonaceae</taxon>
        <taxon>Trichosporon</taxon>
    </lineage>
</organism>
<feature type="region of interest" description="Disordered" evidence="1">
    <location>
        <begin position="1"/>
        <end position="130"/>
    </location>
</feature>
<name>K1VQ55_TRIAC</name>
<dbReference type="Proteomes" id="UP000006757">
    <property type="component" value="Unassembled WGS sequence"/>
</dbReference>
<sequence>MEAVDAKGQAGHGARVRRSGQGSHPGRVDEAQPSELPRVTGPAPSPESYVQAPVHPAIPPPPSSIPAPFAQHSTLDILASSLISSSPTQNPSPTPVTLNRSHPAPPSTPRQADPSTAYPARQDSPLDAVV</sequence>
<dbReference type="InParanoid" id="K1VQ55"/>
<evidence type="ECO:0000313" key="3">
    <source>
        <dbReference type="Proteomes" id="UP000006757"/>
    </source>
</evidence>
<gene>
    <name evidence="2" type="ORF">A1Q2_02966</name>
</gene>
<feature type="compositionally biased region" description="Low complexity" evidence="1">
    <location>
        <begin position="73"/>
        <end position="97"/>
    </location>
</feature>
<feature type="compositionally biased region" description="Pro residues" evidence="1">
    <location>
        <begin position="56"/>
        <end position="65"/>
    </location>
</feature>
<dbReference type="HOGENOM" id="CLU_1939597_0_0_1"/>